<organism evidence="2 3">
    <name type="scientific">Carex littledalei</name>
    <dbReference type="NCBI Taxonomy" id="544730"/>
    <lineage>
        <taxon>Eukaryota</taxon>
        <taxon>Viridiplantae</taxon>
        <taxon>Streptophyta</taxon>
        <taxon>Embryophyta</taxon>
        <taxon>Tracheophyta</taxon>
        <taxon>Spermatophyta</taxon>
        <taxon>Magnoliopsida</taxon>
        <taxon>Liliopsida</taxon>
        <taxon>Poales</taxon>
        <taxon>Cyperaceae</taxon>
        <taxon>Cyperoideae</taxon>
        <taxon>Cariceae</taxon>
        <taxon>Carex</taxon>
        <taxon>Carex subgen. Euthyceras</taxon>
    </lineage>
</organism>
<evidence type="ECO:0000313" key="3">
    <source>
        <dbReference type="Proteomes" id="UP000623129"/>
    </source>
</evidence>
<proteinExistence type="predicted"/>
<evidence type="ECO:0000256" key="1">
    <source>
        <dbReference type="SAM" id="Phobius"/>
    </source>
</evidence>
<sequence length="147" mass="16701">MISQLAHIFLEGFFSKVLLAGKQYSYLYRRICALTYSFFIGHGIMLTPIKYLLMYNIQSLSSFLAQNAGMYLQKCRVHIAEKLNTSRDVSEKEEINNASAASTLTTNPGIMRGLHIRRCLRIRGISYIYNQTCVSQNGCKPTKSDVM</sequence>
<name>A0A833RKN4_9POAL</name>
<protein>
    <submittedName>
        <fullName evidence="2">Uncharacterized protein</fullName>
    </submittedName>
</protein>
<keyword evidence="3" id="KW-1185">Reference proteome</keyword>
<dbReference type="Proteomes" id="UP000623129">
    <property type="component" value="Unassembled WGS sequence"/>
</dbReference>
<accession>A0A833RKN4</accession>
<gene>
    <name evidence="2" type="ORF">FCM35_KLT09720</name>
</gene>
<feature type="transmembrane region" description="Helical" evidence="1">
    <location>
        <begin position="33"/>
        <end position="53"/>
    </location>
</feature>
<comment type="caution">
    <text evidence="2">The sequence shown here is derived from an EMBL/GenBank/DDBJ whole genome shotgun (WGS) entry which is preliminary data.</text>
</comment>
<dbReference type="AlphaFoldDB" id="A0A833RKN4"/>
<keyword evidence="1" id="KW-0812">Transmembrane</keyword>
<keyword evidence="1" id="KW-0472">Membrane</keyword>
<dbReference type="EMBL" id="SWLB01000002">
    <property type="protein sequence ID" value="KAF3340876.1"/>
    <property type="molecule type" value="Genomic_DNA"/>
</dbReference>
<keyword evidence="1" id="KW-1133">Transmembrane helix</keyword>
<evidence type="ECO:0000313" key="2">
    <source>
        <dbReference type="EMBL" id="KAF3340876.1"/>
    </source>
</evidence>
<reference evidence="2" key="1">
    <citation type="submission" date="2020-01" db="EMBL/GenBank/DDBJ databases">
        <title>Genome sequence of Kobresia littledalei, the first chromosome-level genome in the family Cyperaceae.</title>
        <authorList>
            <person name="Qu G."/>
        </authorList>
    </citation>
    <scope>NUCLEOTIDE SEQUENCE</scope>
    <source>
        <strain evidence="2">C.B.Clarke</strain>
        <tissue evidence="2">Leaf</tissue>
    </source>
</reference>